<evidence type="ECO:0000313" key="3">
    <source>
        <dbReference type="Proteomes" id="UP000293764"/>
    </source>
</evidence>
<dbReference type="GO" id="GO:0016747">
    <property type="term" value="F:acyltransferase activity, transferring groups other than amino-acyl groups"/>
    <property type="evidence" value="ECO:0007669"/>
    <property type="project" value="InterPro"/>
</dbReference>
<dbReference type="OrthoDB" id="9814648at2"/>
<dbReference type="InterPro" id="IPR000182">
    <property type="entry name" value="GNAT_dom"/>
</dbReference>
<dbReference type="Pfam" id="PF13302">
    <property type="entry name" value="Acetyltransf_3"/>
    <property type="match status" value="1"/>
</dbReference>
<comment type="caution">
    <text evidence="2">The sequence shown here is derived from an EMBL/GenBank/DDBJ whole genome shotgun (WGS) entry which is preliminary data.</text>
</comment>
<dbReference type="Gene3D" id="3.40.630.30">
    <property type="match status" value="1"/>
</dbReference>
<dbReference type="SUPFAM" id="SSF55729">
    <property type="entry name" value="Acyl-CoA N-acyltransferases (Nat)"/>
    <property type="match status" value="1"/>
</dbReference>
<dbReference type="Proteomes" id="UP000293764">
    <property type="component" value="Unassembled WGS sequence"/>
</dbReference>
<dbReference type="PANTHER" id="PTHR43415:SF3">
    <property type="entry name" value="GNAT-FAMILY ACETYLTRANSFERASE"/>
    <property type="match status" value="1"/>
</dbReference>
<dbReference type="InterPro" id="IPR016181">
    <property type="entry name" value="Acyl_CoA_acyltransferase"/>
</dbReference>
<dbReference type="PANTHER" id="PTHR43415">
    <property type="entry name" value="SPERMIDINE N(1)-ACETYLTRANSFERASE"/>
    <property type="match status" value="1"/>
</dbReference>
<keyword evidence="3" id="KW-1185">Reference proteome</keyword>
<accession>A0A4Q5MX14</accession>
<sequence>MRKPTLEGELVRLRPVAARDADGLWEIVTDPESRRVTGQTAFLSRAEIDSWCETISDRDGRIDLAVTAGGSDEYLGVIVLSEIDEPRGSAVIRLSMRPGSRGRGYGGEAIGLVLGLAFEGLGLHRVGCDVLSINSRALGVYKSVGFTVEGRLRDAYRDGDGYCDAIVMGLLEDEFRSLST</sequence>
<feature type="domain" description="N-acetyltransferase" evidence="1">
    <location>
        <begin position="11"/>
        <end position="173"/>
    </location>
</feature>
<evidence type="ECO:0000313" key="2">
    <source>
        <dbReference type="EMBL" id="RYV50135.1"/>
    </source>
</evidence>
<dbReference type="EMBL" id="SDWW01000041">
    <property type="protein sequence ID" value="RYV50135.1"/>
    <property type="molecule type" value="Genomic_DNA"/>
</dbReference>
<gene>
    <name evidence="2" type="ORF">EUA98_15205</name>
</gene>
<reference evidence="2 3" key="1">
    <citation type="submission" date="2019-01" db="EMBL/GenBank/DDBJ databases">
        <title>Novel species of Cellulomonas.</title>
        <authorList>
            <person name="Liu Q."/>
            <person name="Xin Y.-H."/>
        </authorList>
    </citation>
    <scope>NUCLEOTIDE SEQUENCE [LARGE SCALE GENOMIC DNA]</scope>
    <source>
        <strain evidence="2 3">HLT2-17</strain>
    </source>
</reference>
<name>A0A4Q5MX14_9MICO</name>
<dbReference type="RefSeq" id="WP_130103540.1">
    <property type="nucleotide sequence ID" value="NZ_SDWW01000041.1"/>
</dbReference>
<dbReference type="AlphaFoldDB" id="A0A4Q5MX14"/>
<evidence type="ECO:0000259" key="1">
    <source>
        <dbReference type="PROSITE" id="PS51186"/>
    </source>
</evidence>
<keyword evidence="2" id="KW-0808">Transferase</keyword>
<dbReference type="PROSITE" id="PS51186">
    <property type="entry name" value="GNAT"/>
    <property type="match status" value="1"/>
</dbReference>
<organism evidence="2 3">
    <name type="scientific">Pengzhenrongella frigida</name>
    <dbReference type="NCBI Taxonomy" id="1259133"/>
    <lineage>
        <taxon>Bacteria</taxon>
        <taxon>Bacillati</taxon>
        <taxon>Actinomycetota</taxon>
        <taxon>Actinomycetes</taxon>
        <taxon>Micrococcales</taxon>
        <taxon>Pengzhenrongella</taxon>
    </lineage>
</organism>
<protein>
    <submittedName>
        <fullName evidence="2">N-acetyltransferase</fullName>
    </submittedName>
</protein>
<proteinExistence type="predicted"/>